<name>A0ABD3QHT2_9STRA</name>
<dbReference type="AlphaFoldDB" id="A0ABD3QHT2"/>
<proteinExistence type="predicted"/>
<organism evidence="2 3">
    <name type="scientific">Stephanodiscus triporus</name>
    <dbReference type="NCBI Taxonomy" id="2934178"/>
    <lineage>
        <taxon>Eukaryota</taxon>
        <taxon>Sar</taxon>
        <taxon>Stramenopiles</taxon>
        <taxon>Ochrophyta</taxon>
        <taxon>Bacillariophyta</taxon>
        <taxon>Coscinodiscophyceae</taxon>
        <taxon>Thalassiosirophycidae</taxon>
        <taxon>Stephanodiscales</taxon>
        <taxon>Stephanodiscaceae</taxon>
        <taxon>Stephanodiscus</taxon>
    </lineage>
</organism>
<dbReference type="EMBL" id="JALLAZ020000271">
    <property type="protein sequence ID" value="KAL3799056.1"/>
    <property type="molecule type" value="Genomic_DNA"/>
</dbReference>
<sequence>MFPISITQSVDCLTDVDVSVRENTSAQSDETNGTKSILRRRHGHLRAQKKIDRSVSWRNTIDIYEERGNHVSESSDAREDYGGDSGRNEYGERTIDLEVDTGLMSVLNPIHPGETNVRGETLQSAIGDETDGFDIQHVDHQQVKTRQMPDATSMKTPPPPPPTMGPKPTMRKQPLSTFAPKALVATRRAKKAGRARGQLSSNVTNVRGETLQSAIGDEADDFDIQHVDHQQMKTWQMPDPTSMKTPPPPPPTMGPKLTMRKQPLPTFTPKSFMATRRAKKAGRARGQLSISPPMKVIVLLDDGEEEEDDADDALPQTDEE</sequence>
<feature type="region of interest" description="Disordered" evidence="1">
    <location>
        <begin position="300"/>
        <end position="320"/>
    </location>
</feature>
<gene>
    <name evidence="2" type="ORF">ACHAW5_004061</name>
</gene>
<feature type="region of interest" description="Disordered" evidence="1">
    <location>
        <begin position="145"/>
        <end position="168"/>
    </location>
</feature>
<evidence type="ECO:0000313" key="2">
    <source>
        <dbReference type="EMBL" id="KAL3799056.1"/>
    </source>
</evidence>
<dbReference type="Proteomes" id="UP001530315">
    <property type="component" value="Unassembled WGS sequence"/>
</dbReference>
<protein>
    <submittedName>
        <fullName evidence="2">Uncharacterized protein</fullName>
    </submittedName>
</protein>
<feature type="region of interest" description="Disordered" evidence="1">
    <location>
        <begin position="68"/>
        <end position="90"/>
    </location>
</feature>
<keyword evidence="3" id="KW-1185">Reference proteome</keyword>
<feature type="region of interest" description="Disordered" evidence="1">
    <location>
        <begin position="236"/>
        <end position="267"/>
    </location>
</feature>
<evidence type="ECO:0000313" key="3">
    <source>
        <dbReference type="Proteomes" id="UP001530315"/>
    </source>
</evidence>
<feature type="compositionally biased region" description="Acidic residues" evidence="1">
    <location>
        <begin position="301"/>
        <end position="320"/>
    </location>
</feature>
<reference evidence="2 3" key="1">
    <citation type="submission" date="2024-10" db="EMBL/GenBank/DDBJ databases">
        <title>Updated reference genomes for cyclostephanoid diatoms.</title>
        <authorList>
            <person name="Roberts W.R."/>
            <person name="Alverson A.J."/>
        </authorList>
    </citation>
    <scope>NUCLEOTIDE SEQUENCE [LARGE SCALE GENOMIC DNA]</scope>
    <source>
        <strain evidence="2 3">AJA276-08</strain>
    </source>
</reference>
<evidence type="ECO:0000256" key="1">
    <source>
        <dbReference type="SAM" id="MobiDB-lite"/>
    </source>
</evidence>
<feature type="compositionally biased region" description="Pro residues" evidence="1">
    <location>
        <begin position="156"/>
        <end position="165"/>
    </location>
</feature>
<accession>A0ABD3QHT2</accession>
<comment type="caution">
    <text evidence="2">The sequence shown here is derived from an EMBL/GenBank/DDBJ whole genome shotgun (WGS) entry which is preliminary data.</text>
</comment>